<feature type="non-terminal residue" evidence="3">
    <location>
        <position position="1"/>
    </location>
</feature>
<dbReference type="AlphaFoldDB" id="A0A5J9VG13"/>
<dbReference type="EMBL" id="RWGY01000009">
    <property type="protein sequence ID" value="TVU34377.1"/>
    <property type="molecule type" value="Genomic_DNA"/>
</dbReference>
<keyword evidence="4" id="KW-1185">Reference proteome</keyword>
<reference evidence="3 4" key="1">
    <citation type="journal article" date="2019" name="Sci. Rep.">
        <title>A high-quality genome of Eragrostis curvula grass provides insights into Poaceae evolution and supports new strategies to enhance forage quality.</title>
        <authorList>
            <person name="Carballo J."/>
            <person name="Santos B.A.C.M."/>
            <person name="Zappacosta D."/>
            <person name="Garbus I."/>
            <person name="Selva J.P."/>
            <person name="Gallo C.A."/>
            <person name="Diaz A."/>
            <person name="Albertini E."/>
            <person name="Caccamo M."/>
            <person name="Echenique V."/>
        </authorList>
    </citation>
    <scope>NUCLEOTIDE SEQUENCE [LARGE SCALE GENOMIC DNA]</scope>
    <source>
        <strain evidence="4">cv. Victoria</strain>
        <tissue evidence="3">Leaf</tissue>
    </source>
</reference>
<accession>A0A5J9VG13</accession>
<sequence length="462" mass="51762">MAASSSTPSWVILATIPRVCAADLPLGADFSLGLSAPPDVNVLTVPPRVSPDPLNCRNFPSVLAADRSGLLLLHATQGERTGTLKFGDLALHATQGEDRSVASRFRRTELLPLDGRRLSAGPQMVAEGEDRSLAPRFRRTELLALSDRALDWRRKRTGGPQMFGDGGFAWRTFVDGYFVCDTLSGTAVRLPEPDGNRIVNAGNLGLITAQDGSGFMVAELQPVVGTDYAALLCFRSNTGRWEQKGIRHPLESRPWGSHGVVSCLGCLWWIDVSWGLLRCDPFDKEPELDFVPLPPLKKLPFRSTLDEDLEMYRCVKFSEGAMRFLEIGVPKKDRVKVSRVSHLVNRHGHRLVPWVTMWTLVNTEAGLWRRKHEISFDEIWSHETFKVAALPKNTVPKIALVDPINSDIVYFFIKSYLVGIDLRTRSVLKYSSYNIENPPSEEMSSRFIRAWEIPRTPQVTHY</sequence>
<dbReference type="OrthoDB" id="667586at2759"/>
<feature type="signal peptide" evidence="1">
    <location>
        <begin position="1"/>
        <end position="21"/>
    </location>
</feature>
<gene>
    <name evidence="3" type="ORF">EJB05_16209</name>
</gene>
<dbReference type="InterPro" id="IPR011676">
    <property type="entry name" value="DUF1618"/>
</dbReference>
<protein>
    <recommendedName>
        <fullName evidence="2">DUF1618 domain-containing protein</fullName>
    </recommendedName>
</protein>
<feature type="chain" id="PRO_5023843883" description="DUF1618 domain-containing protein" evidence="1">
    <location>
        <begin position="22"/>
        <end position="462"/>
    </location>
</feature>
<name>A0A5J9VG13_9POAL</name>
<feature type="domain" description="DUF1618" evidence="2">
    <location>
        <begin position="269"/>
        <end position="410"/>
    </location>
</feature>
<dbReference type="Gramene" id="TVU34377">
    <property type="protein sequence ID" value="TVU34377"/>
    <property type="gene ID" value="EJB05_16209"/>
</dbReference>
<dbReference type="Proteomes" id="UP000324897">
    <property type="component" value="Unassembled WGS sequence"/>
</dbReference>
<comment type="caution">
    <text evidence="3">The sequence shown here is derived from an EMBL/GenBank/DDBJ whole genome shotgun (WGS) entry which is preliminary data.</text>
</comment>
<dbReference type="PANTHER" id="PTHR33086:SF6">
    <property type="entry name" value="OS01G0245532 PROTEIN"/>
    <property type="match status" value="1"/>
</dbReference>
<organism evidence="3 4">
    <name type="scientific">Eragrostis curvula</name>
    <name type="common">weeping love grass</name>
    <dbReference type="NCBI Taxonomy" id="38414"/>
    <lineage>
        <taxon>Eukaryota</taxon>
        <taxon>Viridiplantae</taxon>
        <taxon>Streptophyta</taxon>
        <taxon>Embryophyta</taxon>
        <taxon>Tracheophyta</taxon>
        <taxon>Spermatophyta</taxon>
        <taxon>Magnoliopsida</taxon>
        <taxon>Liliopsida</taxon>
        <taxon>Poales</taxon>
        <taxon>Poaceae</taxon>
        <taxon>PACMAD clade</taxon>
        <taxon>Chloridoideae</taxon>
        <taxon>Eragrostideae</taxon>
        <taxon>Eragrostidinae</taxon>
        <taxon>Eragrostis</taxon>
    </lineage>
</organism>
<evidence type="ECO:0000259" key="2">
    <source>
        <dbReference type="Pfam" id="PF07762"/>
    </source>
</evidence>
<evidence type="ECO:0000313" key="3">
    <source>
        <dbReference type="EMBL" id="TVU34377.1"/>
    </source>
</evidence>
<keyword evidence="1" id="KW-0732">Signal</keyword>
<proteinExistence type="predicted"/>
<dbReference type="Pfam" id="PF07762">
    <property type="entry name" value="DUF1618"/>
    <property type="match status" value="1"/>
</dbReference>
<dbReference type="PANTHER" id="PTHR33086">
    <property type="entry name" value="OS05G0468200 PROTEIN-RELATED"/>
    <property type="match status" value="1"/>
</dbReference>
<evidence type="ECO:0000313" key="4">
    <source>
        <dbReference type="Proteomes" id="UP000324897"/>
    </source>
</evidence>
<evidence type="ECO:0000256" key="1">
    <source>
        <dbReference type="SAM" id="SignalP"/>
    </source>
</evidence>